<dbReference type="SUPFAM" id="SSF51905">
    <property type="entry name" value="FAD/NAD(P)-binding domain"/>
    <property type="match status" value="1"/>
</dbReference>
<evidence type="ECO:0000313" key="3">
    <source>
        <dbReference type="Proteomes" id="UP000233766"/>
    </source>
</evidence>
<dbReference type="Proteomes" id="UP000233766">
    <property type="component" value="Unassembled WGS sequence"/>
</dbReference>
<dbReference type="PANTHER" id="PTHR46865:SF2">
    <property type="entry name" value="MONOOXYGENASE"/>
    <property type="match status" value="1"/>
</dbReference>
<name>A0A2N3VDH6_9NOCA</name>
<protein>
    <submittedName>
        <fullName evidence="2">2-polyprenyl-6-methoxyphenol hydroxylase-like FAD-dependent oxidoreductase</fullName>
    </submittedName>
</protein>
<dbReference type="InterPro" id="IPR036188">
    <property type="entry name" value="FAD/NAD-bd_sf"/>
</dbReference>
<dbReference type="EMBL" id="PJMW01000002">
    <property type="protein sequence ID" value="PKV79670.1"/>
    <property type="molecule type" value="Genomic_DNA"/>
</dbReference>
<dbReference type="OrthoDB" id="3356051at2"/>
<organism evidence="2 3">
    <name type="scientific">Nocardia fluminea</name>
    <dbReference type="NCBI Taxonomy" id="134984"/>
    <lineage>
        <taxon>Bacteria</taxon>
        <taxon>Bacillati</taxon>
        <taxon>Actinomycetota</taxon>
        <taxon>Actinomycetes</taxon>
        <taxon>Mycobacteriales</taxon>
        <taxon>Nocardiaceae</taxon>
        <taxon>Nocardia</taxon>
    </lineage>
</organism>
<dbReference type="Pfam" id="PF01494">
    <property type="entry name" value="FAD_binding_3"/>
    <property type="match status" value="1"/>
</dbReference>
<dbReference type="InterPro" id="IPR051704">
    <property type="entry name" value="FAD_aromatic-hydroxylase"/>
</dbReference>
<dbReference type="GO" id="GO:0071949">
    <property type="term" value="F:FAD binding"/>
    <property type="evidence" value="ECO:0007669"/>
    <property type="project" value="InterPro"/>
</dbReference>
<gene>
    <name evidence="2" type="ORF">ATK86_4079</name>
</gene>
<evidence type="ECO:0000313" key="2">
    <source>
        <dbReference type="EMBL" id="PKV79670.1"/>
    </source>
</evidence>
<dbReference type="Gene3D" id="3.50.50.60">
    <property type="entry name" value="FAD/NAD(P)-binding domain"/>
    <property type="match status" value="1"/>
</dbReference>
<dbReference type="PRINTS" id="PR00420">
    <property type="entry name" value="RNGMNOXGNASE"/>
</dbReference>
<keyword evidence="3" id="KW-1185">Reference proteome</keyword>
<accession>A0A2N3VDH6</accession>
<comment type="caution">
    <text evidence="2">The sequence shown here is derived from an EMBL/GenBank/DDBJ whole genome shotgun (WGS) entry which is preliminary data.</text>
</comment>
<dbReference type="AlphaFoldDB" id="A0A2N3VDH6"/>
<evidence type="ECO:0000259" key="1">
    <source>
        <dbReference type="Pfam" id="PF01494"/>
    </source>
</evidence>
<sequence length="403" mass="44241">MRVLISGASIAGPVLAYWLSKYRFEVTVVERAPSPRKTGGHAVDLFRPAMQVVGKMGLREVVRSKVTGTDTLVMRRGNAKPVTVDLRKVYTAASDDHVEIMRDHLAEILYDATSREAEYVFADSITSISADGEVTFEHGPPRRFDVIVGADGLHSNVRSLTFGPEASFTTWLGTYVSVVSVPNYLGLNGAMEGIGQAGRIAAIYSAAHMDDARALFLFRTPEPLDYHYRDVVRQKQLLRQRFAGMGWEVPRLLAAAEETETFYFDSITQLRLDTWSRGRVTLVGDAGYCPGPVVGGSTSLAVVGAYILAGELARYAPDYHAAFAAYEREIGDYVRRSRGFAAGAANMLVPASEFHLWAIVRAAQLIDALPAWAGRALAKFNAKTIRLHDAIELEDYTTRQATS</sequence>
<dbReference type="Gene3D" id="3.30.9.10">
    <property type="entry name" value="D-Amino Acid Oxidase, subunit A, domain 2"/>
    <property type="match status" value="1"/>
</dbReference>
<dbReference type="RefSeq" id="WP_101465762.1">
    <property type="nucleotide sequence ID" value="NZ_PJMW01000002.1"/>
</dbReference>
<dbReference type="PANTHER" id="PTHR46865">
    <property type="entry name" value="OXIDOREDUCTASE-RELATED"/>
    <property type="match status" value="1"/>
</dbReference>
<feature type="domain" description="FAD-binding" evidence="1">
    <location>
        <begin position="2"/>
        <end position="314"/>
    </location>
</feature>
<reference evidence="2 3" key="1">
    <citation type="submission" date="2017-12" db="EMBL/GenBank/DDBJ databases">
        <title>Sequencing the genomes of 1000 Actinobacteria strains.</title>
        <authorList>
            <person name="Klenk H.-P."/>
        </authorList>
    </citation>
    <scope>NUCLEOTIDE SEQUENCE [LARGE SCALE GENOMIC DNA]</scope>
    <source>
        <strain evidence="2 3">DSM 44489</strain>
    </source>
</reference>
<proteinExistence type="predicted"/>
<dbReference type="InterPro" id="IPR002938">
    <property type="entry name" value="FAD-bd"/>
</dbReference>